<feature type="compositionally biased region" description="Basic and acidic residues" evidence="3">
    <location>
        <begin position="17"/>
        <end position="27"/>
    </location>
</feature>
<dbReference type="RefSeq" id="WP_343941192.1">
    <property type="nucleotide sequence ID" value="NZ_BAAAHP010000059.1"/>
</dbReference>
<dbReference type="SUPFAM" id="SSF50129">
    <property type="entry name" value="GroES-like"/>
    <property type="match status" value="1"/>
</dbReference>
<dbReference type="PANTHER" id="PTHR48106:SF18">
    <property type="entry name" value="QUINONE OXIDOREDUCTASE PIG3"/>
    <property type="match status" value="1"/>
</dbReference>
<dbReference type="PANTHER" id="PTHR48106">
    <property type="entry name" value="QUINONE OXIDOREDUCTASE PIG3-RELATED"/>
    <property type="match status" value="1"/>
</dbReference>
<dbReference type="InterPro" id="IPR013149">
    <property type="entry name" value="ADH-like_C"/>
</dbReference>
<evidence type="ECO:0000256" key="3">
    <source>
        <dbReference type="SAM" id="MobiDB-lite"/>
    </source>
</evidence>
<comment type="caution">
    <text evidence="5">The sequence shown here is derived from an EMBL/GenBank/DDBJ whole genome shotgun (WGS) entry which is preliminary data.</text>
</comment>
<feature type="region of interest" description="Disordered" evidence="3">
    <location>
        <begin position="1"/>
        <end position="27"/>
    </location>
</feature>
<organism evidence="5 6">
    <name type="scientific">Pseudonocardia zijingensis</name>
    <dbReference type="NCBI Taxonomy" id="153376"/>
    <lineage>
        <taxon>Bacteria</taxon>
        <taxon>Bacillati</taxon>
        <taxon>Actinomycetota</taxon>
        <taxon>Actinomycetes</taxon>
        <taxon>Pseudonocardiales</taxon>
        <taxon>Pseudonocardiaceae</taxon>
        <taxon>Pseudonocardia</taxon>
    </lineage>
</organism>
<evidence type="ECO:0000313" key="5">
    <source>
        <dbReference type="EMBL" id="GAA0932652.1"/>
    </source>
</evidence>
<proteinExistence type="predicted"/>
<dbReference type="InterPro" id="IPR013154">
    <property type="entry name" value="ADH-like_N"/>
</dbReference>
<evidence type="ECO:0000256" key="2">
    <source>
        <dbReference type="ARBA" id="ARBA00023002"/>
    </source>
</evidence>
<dbReference type="InterPro" id="IPR036291">
    <property type="entry name" value="NAD(P)-bd_dom_sf"/>
</dbReference>
<dbReference type="Gene3D" id="3.40.50.720">
    <property type="entry name" value="NAD(P)-binding Rossmann-like Domain"/>
    <property type="match status" value="1"/>
</dbReference>
<keyword evidence="2" id="KW-0560">Oxidoreductase</keyword>
<keyword evidence="1" id="KW-0521">NADP</keyword>
<dbReference type="EMBL" id="BAAAHP010000059">
    <property type="protein sequence ID" value="GAA0932652.1"/>
    <property type="molecule type" value="Genomic_DNA"/>
</dbReference>
<name>A0ABN1PSQ5_9PSEU</name>
<accession>A0ABN1PSQ5</accession>
<dbReference type="SMART" id="SM00829">
    <property type="entry name" value="PKS_ER"/>
    <property type="match status" value="1"/>
</dbReference>
<feature type="domain" description="Enoyl reductase (ER)" evidence="4">
    <location>
        <begin position="10"/>
        <end position="327"/>
    </location>
</feature>
<dbReference type="SUPFAM" id="SSF51735">
    <property type="entry name" value="NAD(P)-binding Rossmann-fold domains"/>
    <property type="match status" value="1"/>
</dbReference>
<evidence type="ECO:0000313" key="6">
    <source>
        <dbReference type="Proteomes" id="UP001499967"/>
    </source>
</evidence>
<dbReference type="Gene3D" id="3.90.180.10">
    <property type="entry name" value="Medium-chain alcohol dehydrogenases, catalytic domain"/>
    <property type="match status" value="1"/>
</dbReference>
<reference evidence="5 6" key="1">
    <citation type="journal article" date="2019" name="Int. J. Syst. Evol. Microbiol.">
        <title>The Global Catalogue of Microorganisms (GCM) 10K type strain sequencing project: providing services to taxonomists for standard genome sequencing and annotation.</title>
        <authorList>
            <consortium name="The Broad Institute Genomics Platform"/>
            <consortium name="The Broad Institute Genome Sequencing Center for Infectious Disease"/>
            <person name="Wu L."/>
            <person name="Ma J."/>
        </authorList>
    </citation>
    <scope>NUCLEOTIDE SEQUENCE [LARGE SCALE GENOMIC DNA]</scope>
    <source>
        <strain evidence="5 6">JCM 11117</strain>
    </source>
</reference>
<evidence type="ECO:0000256" key="1">
    <source>
        <dbReference type="ARBA" id="ARBA00022857"/>
    </source>
</evidence>
<evidence type="ECO:0000259" key="4">
    <source>
        <dbReference type="SMART" id="SM00829"/>
    </source>
</evidence>
<dbReference type="InterPro" id="IPR011032">
    <property type="entry name" value="GroES-like_sf"/>
</dbReference>
<keyword evidence="6" id="KW-1185">Reference proteome</keyword>
<dbReference type="Pfam" id="PF08240">
    <property type="entry name" value="ADH_N"/>
    <property type="match status" value="1"/>
</dbReference>
<dbReference type="Pfam" id="PF00107">
    <property type="entry name" value="ADH_zinc_N"/>
    <property type="match status" value="1"/>
</dbReference>
<gene>
    <name evidence="5" type="ORF">GCM10009559_21820</name>
</gene>
<dbReference type="Proteomes" id="UP001499967">
    <property type="component" value="Unassembled WGS sequence"/>
</dbReference>
<dbReference type="InterPro" id="IPR020843">
    <property type="entry name" value="ER"/>
</dbReference>
<sequence>MKSVVHHQAGDAAAVARVEDRPDAPAPREGEIRVRVTFSPVHRGDLLLAEAAPPAAGHALGTEAAGVVTEVGPSVSAPRVGDRVAVFPAPGAWSEHITVPAEAAVVVPDSVGDVTASVLLVNTLTARDVLRATEEITAAAAAPGDSPLVVTAAASAVGTLIVQQALDRGRPVIAIVRSDRSADVVRANWPDVPVVVSGRDGWQRELERAVHGRAVPVVADAHGGPFVRELLPFLDDGGTVVVWGDLAAQPWTLSTGDLLMRGLMVRAVTILRWPTRPAEVRTADRRAAVEVAVQHPHLFAVGAAYPLDELQVAIAAARGTATGTALLDLK</sequence>
<protein>
    <recommendedName>
        <fullName evidence="4">Enoyl reductase (ER) domain-containing protein</fullName>
    </recommendedName>
</protein>